<evidence type="ECO:0000313" key="2">
    <source>
        <dbReference type="EMBL" id="MBI0312728.1"/>
    </source>
</evidence>
<dbReference type="RefSeq" id="WP_198275950.1">
    <property type="nucleotide sequence ID" value="NZ_BAAAIF010000018.1"/>
</dbReference>
<protein>
    <submittedName>
        <fullName evidence="2">Uncharacterized protein</fullName>
    </submittedName>
</protein>
<dbReference type="Proteomes" id="UP000638849">
    <property type="component" value="Unassembled WGS sequence"/>
</dbReference>
<sequence>MTQPTPPSNPSAPAPLPTRVPGESRPPTQPPGPLAENGSHLQVIRGGRAR</sequence>
<name>A0ABS0R6K9_9ACTN</name>
<evidence type="ECO:0000313" key="3">
    <source>
        <dbReference type="Proteomes" id="UP000638849"/>
    </source>
</evidence>
<gene>
    <name evidence="2" type="ORF">JBF12_06910</name>
</gene>
<proteinExistence type="predicted"/>
<reference evidence="2 3" key="1">
    <citation type="submission" date="2020-12" db="EMBL/GenBank/DDBJ databases">
        <authorList>
            <person name="Kusuma A.B."/>
            <person name="Nouioui I."/>
            <person name="Goodfellow M."/>
        </authorList>
    </citation>
    <scope>NUCLEOTIDE SEQUENCE [LARGE SCALE GENOMIC DNA]</scope>
    <source>
        <strain evidence="2 3">DSM 41764</strain>
    </source>
</reference>
<feature type="region of interest" description="Disordered" evidence="1">
    <location>
        <begin position="1"/>
        <end position="50"/>
    </location>
</feature>
<dbReference type="EMBL" id="JAEEAQ010000040">
    <property type="protein sequence ID" value="MBI0312728.1"/>
    <property type="molecule type" value="Genomic_DNA"/>
</dbReference>
<accession>A0ABS0R6K9</accession>
<feature type="compositionally biased region" description="Pro residues" evidence="1">
    <location>
        <begin position="1"/>
        <end position="18"/>
    </location>
</feature>
<comment type="caution">
    <text evidence="2">The sequence shown here is derived from an EMBL/GenBank/DDBJ whole genome shotgun (WGS) entry which is preliminary data.</text>
</comment>
<organism evidence="2 3">
    <name type="scientific">Streptomyces javensis</name>
    <dbReference type="NCBI Taxonomy" id="114698"/>
    <lineage>
        <taxon>Bacteria</taxon>
        <taxon>Bacillati</taxon>
        <taxon>Actinomycetota</taxon>
        <taxon>Actinomycetes</taxon>
        <taxon>Kitasatosporales</taxon>
        <taxon>Streptomycetaceae</taxon>
        <taxon>Streptomyces</taxon>
        <taxon>Streptomyces violaceusniger group</taxon>
    </lineage>
</organism>
<keyword evidence="3" id="KW-1185">Reference proteome</keyword>
<evidence type="ECO:0000256" key="1">
    <source>
        <dbReference type="SAM" id="MobiDB-lite"/>
    </source>
</evidence>